<feature type="non-terminal residue" evidence="3">
    <location>
        <position position="109"/>
    </location>
</feature>
<dbReference type="GO" id="GO:0009097">
    <property type="term" value="P:isoleucine biosynthetic process"/>
    <property type="evidence" value="ECO:0007669"/>
    <property type="project" value="TreeGrafter"/>
</dbReference>
<dbReference type="Pfam" id="PF02776">
    <property type="entry name" value="TPP_enzyme_N"/>
    <property type="match status" value="1"/>
</dbReference>
<dbReference type="EMBL" id="PNHK01000072">
    <property type="protein sequence ID" value="PMD04430.1"/>
    <property type="molecule type" value="Genomic_DNA"/>
</dbReference>
<feature type="domain" description="Thiamine pyrophosphate enzyme N-terminal TPP-binding" evidence="2">
    <location>
        <begin position="22"/>
        <end position="108"/>
    </location>
</feature>
<dbReference type="InterPro" id="IPR012001">
    <property type="entry name" value="Thiamin_PyroP_enz_TPP-bd_dom"/>
</dbReference>
<dbReference type="PANTHER" id="PTHR18968:SF120">
    <property type="entry name" value="ACETOLACTATE SYNTHASE LARGE SUBUNIT"/>
    <property type="match status" value="1"/>
</dbReference>
<comment type="caution">
    <text evidence="3">The sequence shown here is derived from an EMBL/GenBank/DDBJ whole genome shotgun (WGS) entry which is preliminary data.</text>
</comment>
<dbReference type="GO" id="GO:0009099">
    <property type="term" value="P:L-valine biosynthetic process"/>
    <property type="evidence" value="ECO:0007669"/>
    <property type="project" value="TreeGrafter"/>
</dbReference>
<gene>
    <name evidence="3" type="ORF">CJ199_12115</name>
</gene>
<dbReference type="AlphaFoldDB" id="A0A2N6VJW6"/>
<evidence type="ECO:0000256" key="1">
    <source>
        <dbReference type="ARBA" id="ARBA00007812"/>
    </source>
</evidence>
<dbReference type="SUPFAM" id="SSF52518">
    <property type="entry name" value="Thiamin diphosphate-binding fold (THDP-binding)"/>
    <property type="match status" value="1"/>
</dbReference>
<evidence type="ECO:0000313" key="4">
    <source>
        <dbReference type="Proteomes" id="UP000235598"/>
    </source>
</evidence>
<dbReference type="Gene3D" id="3.40.50.970">
    <property type="match status" value="1"/>
</dbReference>
<dbReference type="GO" id="GO:0005948">
    <property type="term" value="C:acetolactate synthase complex"/>
    <property type="evidence" value="ECO:0007669"/>
    <property type="project" value="TreeGrafter"/>
</dbReference>
<organism evidence="3 4">
    <name type="scientific">Brevibacterium paucivorans</name>
    <dbReference type="NCBI Taxonomy" id="170994"/>
    <lineage>
        <taxon>Bacteria</taxon>
        <taxon>Bacillati</taxon>
        <taxon>Actinomycetota</taxon>
        <taxon>Actinomycetes</taxon>
        <taxon>Micrococcales</taxon>
        <taxon>Brevibacteriaceae</taxon>
        <taxon>Brevibacterium</taxon>
    </lineage>
</organism>
<dbReference type="InterPro" id="IPR045229">
    <property type="entry name" value="TPP_enz"/>
</dbReference>
<proteinExistence type="inferred from homology"/>
<dbReference type="PANTHER" id="PTHR18968">
    <property type="entry name" value="THIAMINE PYROPHOSPHATE ENZYMES"/>
    <property type="match status" value="1"/>
</dbReference>
<dbReference type="GO" id="GO:0050660">
    <property type="term" value="F:flavin adenine dinucleotide binding"/>
    <property type="evidence" value="ECO:0007669"/>
    <property type="project" value="TreeGrafter"/>
</dbReference>
<protein>
    <recommendedName>
        <fullName evidence="2">Thiamine pyrophosphate enzyme N-terminal TPP-binding domain-containing protein</fullName>
    </recommendedName>
</protein>
<dbReference type="CDD" id="cd07035">
    <property type="entry name" value="TPP_PYR_POX_like"/>
    <property type="match status" value="1"/>
</dbReference>
<comment type="similarity">
    <text evidence="1">Belongs to the TPP enzyme family.</text>
</comment>
<dbReference type="GO" id="GO:0003984">
    <property type="term" value="F:acetolactate synthase activity"/>
    <property type="evidence" value="ECO:0007669"/>
    <property type="project" value="TreeGrafter"/>
</dbReference>
<dbReference type="GO" id="GO:0000287">
    <property type="term" value="F:magnesium ion binding"/>
    <property type="evidence" value="ECO:0007669"/>
    <property type="project" value="UniProtKB-ARBA"/>
</dbReference>
<accession>A0A2N6VJW6</accession>
<sequence length="109" mass="11100">MHHDPASCAGDHESPLDCAVREGGHALVEQLVASGVTRVFGVPGESYLSVIDGLYDHTDDIEIIVTRQEGGAAMAAAAHGALTGEPGICMVTRGPGATNASIGVHVAKQ</sequence>
<dbReference type="InterPro" id="IPR029061">
    <property type="entry name" value="THDP-binding"/>
</dbReference>
<evidence type="ECO:0000259" key="2">
    <source>
        <dbReference type="Pfam" id="PF02776"/>
    </source>
</evidence>
<name>A0A2N6VJW6_9MICO</name>
<reference evidence="3 4" key="1">
    <citation type="submission" date="2017-09" db="EMBL/GenBank/DDBJ databases">
        <title>Bacterial strain isolated from the female urinary microbiota.</title>
        <authorList>
            <person name="Thomas-White K."/>
            <person name="Kumar N."/>
            <person name="Forster S."/>
            <person name="Putonti C."/>
            <person name="Lawley T."/>
            <person name="Wolfe A.J."/>
        </authorList>
    </citation>
    <scope>NUCLEOTIDE SEQUENCE [LARGE SCALE GENOMIC DNA]</scope>
    <source>
        <strain evidence="3 4">UMB1301</strain>
    </source>
</reference>
<dbReference type="Proteomes" id="UP000235598">
    <property type="component" value="Unassembled WGS sequence"/>
</dbReference>
<evidence type="ECO:0000313" key="3">
    <source>
        <dbReference type="EMBL" id="PMD04430.1"/>
    </source>
</evidence>
<dbReference type="GO" id="GO:0030976">
    <property type="term" value="F:thiamine pyrophosphate binding"/>
    <property type="evidence" value="ECO:0007669"/>
    <property type="project" value="InterPro"/>
</dbReference>